<reference evidence="1" key="2">
    <citation type="journal article" date="2015" name="Fish Shellfish Immunol.">
        <title>Early steps in the European eel (Anguilla anguilla)-Vibrio vulnificus interaction in the gills: Role of the RtxA13 toxin.</title>
        <authorList>
            <person name="Callol A."/>
            <person name="Pajuelo D."/>
            <person name="Ebbesson L."/>
            <person name="Teles M."/>
            <person name="MacKenzie S."/>
            <person name="Amaro C."/>
        </authorList>
    </citation>
    <scope>NUCLEOTIDE SEQUENCE</scope>
</reference>
<proteinExistence type="predicted"/>
<organism evidence="1">
    <name type="scientific">Anguilla anguilla</name>
    <name type="common">European freshwater eel</name>
    <name type="synonym">Muraena anguilla</name>
    <dbReference type="NCBI Taxonomy" id="7936"/>
    <lineage>
        <taxon>Eukaryota</taxon>
        <taxon>Metazoa</taxon>
        <taxon>Chordata</taxon>
        <taxon>Craniata</taxon>
        <taxon>Vertebrata</taxon>
        <taxon>Euteleostomi</taxon>
        <taxon>Actinopterygii</taxon>
        <taxon>Neopterygii</taxon>
        <taxon>Teleostei</taxon>
        <taxon>Anguilliformes</taxon>
        <taxon>Anguillidae</taxon>
        <taxon>Anguilla</taxon>
    </lineage>
</organism>
<name>A0A0E9X8G3_ANGAN</name>
<evidence type="ECO:0000313" key="1">
    <source>
        <dbReference type="EMBL" id="JAH98150.1"/>
    </source>
</evidence>
<sequence>MVLPQEGHCLKLTATFSDLFQDPQCTCVTCFGRNRKCPSWALNGTSSFTTLGMSVTHQYSVRG</sequence>
<dbReference type="AlphaFoldDB" id="A0A0E9X8G3"/>
<accession>A0A0E9X8G3</accession>
<dbReference type="EMBL" id="GBXM01010427">
    <property type="protein sequence ID" value="JAH98150.1"/>
    <property type="molecule type" value="Transcribed_RNA"/>
</dbReference>
<reference evidence="1" key="1">
    <citation type="submission" date="2014-11" db="EMBL/GenBank/DDBJ databases">
        <authorList>
            <person name="Amaro Gonzalez C."/>
        </authorList>
    </citation>
    <scope>NUCLEOTIDE SEQUENCE</scope>
</reference>
<protein>
    <submittedName>
        <fullName evidence="1">Uncharacterized protein</fullName>
    </submittedName>
</protein>